<dbReference type="AlphaFoldDB" id="U5CUV8"/>
<name>U5CUV8_AMBTC</name>
<reference evidence="2" key="1">
    <citation type="journal article" date="2013" name="Science">
        <title>The Amborella genome and the evolution of flowering plants.</title>
        <authorList>
            <consortium name="Amborella Genome Project"/>
        </authorList>
    </citation>
    <scope>NUCLEOTIDE SEQUENCE [LARGE SCALE GENOMIC DNA]</scope>
</reference>
<sequence length="112" mass="12202">MRLMEVLVPVHKLIELTEGIHCGIDSLPNSLSSNHIENLMRWPGGLYAGHGAGKALEQLTHGVQDGGLGQRRKGISIGQRAKGDWEQRGIGLKTIRSINQLYFLIGGGDTVY</sequence>
<keyword evidence="2" id="KW-1185">Reference proteome</keyword>
<organism evidence="1 2">
    <name type="scientific">Amborella trichopoda</name>
    <dbReference type="NCBI Taxonomy" id="13333"/>
    <lineage>
        <taxon>Eukaryota</taxon>
        <taxon>Viridiplantae</taxon>
        <taxon>Streptophyta</taxon>
        <taxon>Embryophyta</taxon>
        <taxon>Tracheophyta</taxon>
        <taxon>Spermatophyta</taxon>
        <taxon>Magnoliopsida</taxon>
        <taxon>Amborellales</taxon>
        <taxon>Amborellaceae</taxon>
        <taxon>Amborella</taxon>
    </lineage>
</organism>
<proteinExistence type="predicted"/>
<dbReference type="Proteomes" id="UP000017836">
    <property type="component" value="Unassembled WGS sequence"/>
</dbReference>
<dbReference type="HOGENOM" id="CLU_2149224_0_0_1"/>
<dbReference type="EMBL" id="KI392384">
    <property type="protein sequence ID" value="ERN17086.1"/>
    <property type="molecule type" value="Genomic_DNA"/>
</dbReference>
<accession>U5CUV8</accession>
<evidence type="ECO:0000313" key="1">
    <source>
        <dbReference type="EMBL" id="ERN17086.1"/>
    </source>
</evidence>
<protein>
    <submittedName>
        <fullName evidence="1">Uncharacterized protein</fullName>
    </submittedName>
</protein>
<gene>
    <name evidence="1" type="ORF">AMTR_s00044p00084580</name>
</gene>
<dbReference type="Gramene" id="ERN17086">
    <property type="protein sequence ID" value="ERN17086"/>
    <property type="gene ID" value="AMTR_s00044p00084580"/>
</dbReference>
<evidence type="ECO:0000313" key="2">
    <source>
        <dbReference type="Proteomes" id="UP000017836"/>
    </source>
</evidence>